<proteinExistence type="inferred from homology"/>
<organism evidence="6 7">
    <name type="scientific">Devosia neptuniae</name>
    <dbReference type="NCBI Taxonomy" id="191302"/>
    <lineage>
        <taxon>Bacteria</taxon>
        <taxon>Pseudomonadati</taxon>
        <taxon>Pseudomonadota</taxon>
        <taxon>Alphaproteobacteria</taxon>
        <taxon>Hyphomicrobiales</taxon>
        <taxon>Devosiaceae</taxon>
        <taxon>Devosia</taxon>
    </lineage>
</organism>
<accession>A0ABY6C8F4</accession>
<dbReference type="EC" id="2.3.1.-" evidence="5"/>
<comment type="catalytic activity">
    <reaction evidence="5">
        <text>a 2-deoxystreptamine antibiotic + acetyl-CoA = an N(3)-acetyl-2-deoxystreptamine antibiotic + CoA + H(+)</text>
        <dbReference type="Rhea" id="RHEA:12665"/>
        <dbReference type="ChEBI" id="CHEBI:15378"/>
        <dbReference type="ChEBI" id="CHEBI:57287"/>
        <dbReference type="ChEBI" id="CHEBI:57288"/>
        <dbReference type="ChEBI" id="CHEBI:57921"/>
        <dbReference type="ChEBI" id="CHEBI:77452"/>
        <dbReference type="EC" id="2.3.1.81"/>
    </reaction>
</comment>
<gene>
    <name evidence="6" type="primary">aac(3)</name>
    <name evidence="6" type="ORF">N8A98_14780</name>
</gene>
<keyword evidence="4 5" id="KW-0012">Acyltransferase</keyword>
<evidence type="ECO:0000256" key="4">
    <source>
        <dbReference type="ARBA" id="ARBA00023315"/>
    </source>
</evidence>
<dbReference type="InterPro" id="IPR003679">
    <property type="entry name" value="Amioglycoside_AcTrfase"/>
</dbReference>
<evidence type="ECO:0000313" key="6">
    <source>
        <dbReference type="EMBL" id="UXN68520.1"/>
    </source>
</evidence>
<evidence type="ECO:0000256" key="2">
    <source>
        <dbReference type="ARBA" id="ARBA00012882"/>
    </source>
</evidence>
<dbReference type="PANTHER" id="PTHR11104:SF0">
    <property type="entry name" value="SPBETA PROPHAGE-DERIVED AMINOGLYCOSIDE N(3')-ACETYLTRANSFERASE-LIKE PROTEIN YOKD"/>
    <property type="match status" value="1"/>
</dbReference>
<keyword evidence="7" id="KW-1185">Reference proteome</keyword>
<keyword evidence="3 5" id="KW-0808">Transferase</keyword>
<dbReference type="NCBIfam" id="NF033082">
    <property type="entry name" value="AAC_3"/>
    <property type="match status" value="1"/>
</dbReference>
<evidence type="ECO:0000256" key="5">
    <source>
        <dbReference type="RuleBase" id="RU365031"/>
    </source>
</evidence>
<dbReference type="PANTHER" id="PTHR11104">
    <property type="entry name" value="AMINOGLYCOSIDE N3-ACETYLTRANSFERASE"/>
    <property type="match status" value="1"/>
</dbReference>
<keyword evidence="5" id="KW-0046">Antibiotic resistance</keyword>
<dbReference type="RefSeq" id="WP_262166409.1">
    <property type="nucleotide sequence ID" value="NZ_CP104965.1"/>
</dbReference>
<protein>
    <recommendedName>
        <fullName evidence="2 5">Aminoglycoside N(3)-acetyltransferase</fullName>
        <ecNumber evidence="5">2.3.1.-</ecNumber>
    </recommendedName>
</protein>
<sequence>MWTRSVLAGQISAFGIEPGDAILVHAGLRSVGPVLGGPDALIAALMDTVGPTGTIMGYCDWNYDDRDLPDPALRVDVPPFDPERSRATRDNGAFPELLRTTPGARRSASPGASCAALGGRAEWFTADHALDYGYGPQSPFGKLVEAGGKTMLIGAPLDTMTLLHHAEHLADIPGKRLRRYQAPILVDGQTTWRDFEEFDTSDPVVEGLPDDYFADVVEDFLATGQGRRGLIGHAPSVLVDAPAIVAFAVDWLEHRCPP</sequence>
<dbReference type="Proteomes" id="UP001061862">
    <property type="component" value="Chromosome"/>
</dbReference>
<name>A0ABY6C8F4_9HYPH</name>
<evidence type="ECO:0000256" key="1">
    <source>
        <dbReference type="ARBA" id="ARBA00006383"/>
    </source>
</evidence>
<dbReference type="InterPro" id="IPR028345">
    <property type="entry name" value="Antibiotic_NAT-like"/>
</dbReference>
<dbReference type="EMBL" id="CP104965">
    <property type="protein sequence ID" value="UXN68520.1"/>
    <property type="molecule type" value="Genomic_DNA"/>
</dbReference>
<reference evidence="6 7" key="1">
    <citation type="submission" date="2022-09" db="EMBL/GenBank/DDBJ databases">
        <title>Interaction between co-microsymbionts with complementary sets of symbiotic genes in legume-rhizobium systems.</title>
        <authorList>
            <person name="Safronova V."/>
            <person name="Sazanova A."/>
            <person name="Afonin A."/>
            <person name="Chirak E."/>
        </authorList>
    </citation>
    <scope>NUCLEOTIDE SEQUENCE [LARGE SCALE GENOMIC DNA]</scope>
    <source>
        <strain evidence="6 7">A18/4-1</strain>
    </source>
</reference>
<dbReference type="SUPFAM" id="SSF110710">
    <property type="entry name" value="TTHA0583/YokD-like"/>
    <property type="match status" value="1"/>
</dbReference>
<dbReference type="Pfam" id="PF02522">
    <property type="entry name" value="Antibiotic_NAT"/>
    <property type="match status" value="1"/>
</dbReference>
<comment type="similarity">
    <text evidence="1 5">Belongs to the antibiotic N-acetyltransferase family.</text>
</comment>
<evidence type="ECO:0000313" key="7">
    <source>
        <dbReference type="Proteomes" id="UP001061862"/>
    </source>
</evidence>
<evidence type="ECO:0000256" key="3">
    <source>
        <dbReference type="ARBA" id="ARBA00022679"/>
    </source>
</evidence>